<proteinExistence type="predicted"/>
<keyword evidence="4" id="KW-1185">Reference proteome</keyword>
<feature type="compositionally biased region" description="Basic and acidic residues" evidence="1">
    <location>
        <begin position="30"/>
        <end position="57"/>
    </location>
</feature>
<evidence type="ECO:0000256" key="2">
    <source>
        <dbReference type="SAM" id="SignalP"/>
    </source>
</evidence>
<dbReference type="Proteomes" id="UP001291930">
    <property type="component" value="Unassembled WGS sequence"/>
</dbReference>
<evidence type="ECO:0000313" key="4">
    <source>
        <dbReference type="Proteomes" id="UP001291930"/>
    </source>
</evidence>
<dbReference type="EMBL" id="JAXOVW010000249">
    <property type="protein sequence ID" value="MDZ5610784.1"/>
    <property type="molecule type" value="Genomic_DNA"/>
</dbReference>
<keyword evidence="2" id="KW-0732">Signal</keyword>
<evidence type="ECO:0000313" key="3">
    <source>
        <dbReference type="EMBL" id="MDZ5610784.1"/>
    </source>
</evidence>
<evidence type="ECO:0000256" key="1">
    <source>
        <dbReference type="SAM" id="MobiDB-lite"/>
    </source>
</evidence>
<feature type="signal peptide" evidence="2">
    <location>
        <begin position="1"/>
        <end position="20"/>
    </location>
</feature>
<sequence>MKKKTLVTGMSLILTAGIFAGCTNSPNSKSTEHQHETKNDKTNQKNEHAGHSEKKAQDLNVAW</sequence>
<name>A0ABU5K4W3_9BACI</name>
<feature type="region of interest" description="Disordered" evidence="1">
    <location>
        <begin position="22"/>
        <end position="63"/>
    </location>
</feature>
<accession>A0ABU5K4W3</accession>
<organism evidence="3 4">
    <name type="scientific">Bacillus bingmayongensis</name>
    <dbReference type="NCBI Taxonomy" id="1150157"/>
    <lineage>
        <taxon>Bacteria</taxon>
        <taxon>Bacillati</taxon>
        <taxon>Bacillota</taxon>
        <taxon>Bacilli</taxon>
        <taxon>Bacillales</taxon>
        <taxon>Bacillaceae</taxon>
        <taxon>Bacillus</taxon>
    </lineage>
</organism>
<feature type="non-terminal residue" evidence="3">
    <location>
        <position position="63"/>
    </location>
</feature>
<feature type="chain" id="PRO_5045097175" description="Lipoprotein" evidence="2">
    <location>
        <begin position="21"/>
        <end position="63"/>
    </location>
</feature>
<dbReference type="PROSITE" id="PS51257">
    <property type="entry name" value="PROKAR_LIPOPROTEIN"/>
    <property type="match status" value="1"/>
</dbReference>
<comment type="caution">
    <text evidence="3">The sequence shown here is derived from an EMBL/GenBank/DDBJ whole genome shotgun (WGS) entry which is preliminary data.</text>
</comment>
<reference evidence="4" key="1">
    <citation type="submission" date="2023-11" db="EMBL/GenBank/DDBJ databases">
        <title>Genome Sequence of Bacillus pseudomycoides stain BUPM19.</title>
        <authorList>
            <person name="Farhat A."/>
        </authorList>
    </citation>
    <scope>NUCLEOTIDE SEQUENCE [LARGE SCALE GENOMIC DNA]</scope>
    <source>
        <strain evidence="4">BUPM19</strain>
    </source>
</reference>
<protein>
    <recommendedName>
        <fullName evidence="5">Lipoprotein</fullName>
    </recommendedName>
</protein>
<evidence type="ECO:0008006" key="5">
    <source>
        <dbReference type="Google" id="ProtNLM"/>
    </source>
</evidence>
<gene>
    <name evidence="3" type="ORF">U2I54_28345</name>
</gene>